<protein>
    <submittedName>
        <fullName evidence="1">Uncharacterized protein</fullName>
    </submittedName>
</protein>
<name>A0ABR3DG05_NEUIN</name>
<dbReference type="Proteomes" id="UP001451303">
    <property type="component" value="Unassembled WGS sequence"/>
</dbReference>
<reference evidence="1 2" key="1">
    <citation type="submission" date="2023-09" db="EMBL/GenBank/DDBJ databases">
        <title>Multi-omics analysis of a traditional fermented food reveals byproduct-associated fungal strains for waste-to-food upcycling.</title>
        <authorList>
            <consortium name="Lawrence Berkeley National Laboratory"/>
            <person name="Rekdal V.M."/>
            <person name="Villalobos-Escobedo J.M."/>
            <person name="Rodriguez-Valeron N."/>
            <person name="Garcia M.O."/>
            <person name="Vasquez D.P."/>
            <person name="Damayanti I."/>
            <person name="Sorensen P.M."/>
            <person name="Baidoo E.E."/>
            <person name="De Carvalho A.C."/>
            <person name="Riley R."/>
            <person name="Lipzen A."/>
            <person name="He G."/>
            <person name="Yan M."/>
            <person name="Haridas S."/>
            <person name="Daum C."/>
            <person name="Yoshinaga Y."/>
            <person name="Ng V."/>
            <person name="Grigoriev I.V."/>
            <person name="Munk R."/>
            <person name="Nuraida L."/>
            <person name="Wijaya C.H."/>
            <person name="Morales P.-C."/>
            <person name="Keasling J.D."/>
        </authorList>
    </citation>
    <scope>NUCLEOTIDE SEQUENCE [LARGE SCALE GENOMIC DNA]</scope>
    <source>
        <strain evidence="1 2">FGSC 2613</strain>
    </source>
</reference>
<comment type="caution">
    <text evidence="1">The sequence shown here is derived from an EMBL/GenBank/DDBJ whole genome shotgun (WGS) entry which is preliminary data.</text>
</comment>
<keyword evidence="2" id="KW-1185">Reference proteome</keyword>
<organism evidence="1 2">
    <name type="scientific">Neurospora intermedia</name>
    <dbReference type="NCBI Taxonomy" id="5142"/>
    <lineage>
        <taxon>Eukaryota</taxon>
        <taxon>Fungi</taxon>
        <taxon>Dikarya</taxon>
        <taxon>Ascomycota</taxon>
        <taxon>Pezizomycotina</taxon>
        <taxon>Sordariomycetes</taxon>
        <taxon>Sordariomycetidae</taxon>
        <taxon>Sordariales</taxon>
        <taxon>Sordariaceae</taxon>
        <taxon>Neurospora</taxon>
    </lineage>
</organism>
<proteinExistence type="predicted"/>
<accession>A0ABR3DG05</accession>
<evidence type="ECO:0000313" key="1">
    <source>
        <dbReference type="EMBL" id="KAL0471312.1"/>
    </source>
</evidence>
<dbReference type="EMBL" id="JAVLET010000003">
    <property type="protein sequence ID" value="KAL0471312.1"/>
    <property type="molecule type" value="Genomic_DNA"/>
</dbReference>
<sequence length="229" mass="25525">MDPTHYITTWSGCPGGQNSNSRFEPQRRSTTQAEWCSGEKDVETWRSCIYVENLSILTITNIYKNIHSFSSLAIFSPHHHNSKQRQLTKPNRLHHTPLPNQTTAKMQFLTTISLLAAAAVSSVSAAPTSNQYTEVMGKVTFGLERQCPIDHIKYPAIEFPANTESNHCRTFYAGAVFQSIDVEFFDPKCQLTVYSTYDCSDSGIVSGSGGCWNPEGGIKAYKATCPWKL</sequence>
<evidence type="ECO:0000313" key="2">
    <source>
        <dbReference type="Proteomes" id="UP001451303"/>
    </source>
</evidence>
<gene>
    <name evidence="1" type="ORF">QR685DRAFT_518881</name>
</gene>